<accession>A0A1A8XHE9</accession>
<proteinExistence type="predicted"/>
<evidence type="ECO:0000313" key="2">
    <source>
        <dbReference type="EMBL" id="SBT03368.1"/>
    </source>
</evidence>
<dbReference type="AlphaFoldDB" id="A0A1A8XHE9"/>
<reference evidence="3" key="1">
    <citation type="submission" date="2016-06" db="EMBL/GenBank/DDBJ databases">
        <authorList>
            <person name="McIlroy S.J."/>
            <person name="Karst S.M."/>
            <person name="Albertsen M."/>
        </authorList>
    </citation>
    <scope>NUCLEOTIDE SEQUENCE [LARGE SCALE GENOMIC DNA]</scope>
</reference>
<dbReference type="EMBL" id="FLQX01000002">
    <property type="protein sequence ID" value="SBT03368.1"/>
    <property type="molecule type" value="Genomic_DNA"/>
</dbReference>
<evidence type="ECO:0000313" key="3">
    <source>
        <dbReference type="Proteomes" id="UP000199169"/>
    </source>
</evidence>
<gene>
    <name evidence="2" type="ORF">ACCAA_100069</name>
</gene>
<name>A0A1A8XHE9_9PROT</name>
<dbReference type="STRING" id="1860102.ACCAA_100069"/>
<dbReference type="Proteomes" id="UP000199169">
    <property type="component" value="Unassembled WGS sequence"/>
</dbReference>
<protein>
    <submittedName>
        <fullName evidence="2">Uncharacterized protein</fullName>
    </submittedName>
</protein>
<keyword evidence="3" id="KW-1185">Reference proteome</keyword>
<feature type="region of interest" description="Disordered" evidence="1">
    <location>
        <begin position="1"/>
        <end position="25"/>
    </location>
</feature>
<sequence length="88" mass="9988">MGDGKANRSTCGVPMAKDELPNRGARKRLVARVGGHGPLTERRSRRVWRVYSAIFLKVLDHAARFNYECTVTGIGRSDIWQPRHRRGD</sequence>
<evidence type="ECO:0000256" key="1">
    <source>
        <dbReference type="SAM" id="MobiDB-lite"/>
    </source>
</evidence>
<organism evidence="2 3">
    <name type="scientific">Candidatus Accumulibacter aalborgensis</name>
    <dbReference type="NCBI Taxonomy" id="1860102"/>
    <lineage>
        <taxon>Bacteria</taxon>
        <taxon>Pseudomonadati</taxon>
        <taxon>Pseudomonadota</taxon>
        <taxon>Betaproteobacteria</taxon>
        <taxon>Candidatus Accumulibacter</taxon>
    </lineage>
</organism>